<protein>
    <submittedName>
        <fullName evidence="1">Uncharacterized protein</fullName>
    </submittedName>
</protein>
<dbReference type="EMBL" id="VSRR010047189">
    <property type="protein sequence ID" value="MPC77956.1"/>
    <property type="molecule type" value="Genomic_DNA"/>
</dbReference>
<dbReference type="AlphaFoldDB" id="A0A5B7I7P1"/>
<comment type="caution">
    <text evidence="1">The sequence shown here is derived from an EMBL/GenBank/DDBJ whole genome shotgun (WGS) entry which is preliminary data.</text>
</comment>
<gene>
    <name evidence="1" type="ORF">E2C01_072426</name>
</gene>
<proteinExistence type="predicted"/>
<reference evidence="1 2" key="1">
    <citation type="submission" date="2019-05" db="EMBL/GenBank/DDBJ databases">
        <title>Another draft genome of Portunus trituberculatus and its Hox gene families provides insights of decapod evolution.</title>
        <authorList>
            <person name="Jeong J.-H."/>
            <person name="Song I."/>
            <person name="Kim S."/>
            <person name="Choi T."/>
            <person name="Kim D."/>
            <person name="Ryu S."/>
            <person name="Kim W."/>
        </authorList>
    </citation>
    <scope>NUCLEOTIDE SEQUENCE [LARGE SCALE GENOMIC DNA]</scope>
    <source>
        <tissue evidence="1">Muscle</tissue>
    </source>
</reference>
<evidence type="ECO:0000313" key="1">
    <source>
        <dbReference type="EMBL" id="MPC77956.1"/>
    </source>
</evidence>
<keyword evidence="2" id="KW-1185">Reference proteome</keyword>
<sequence length="49" mass="5376">MENGTTSGDIHAQILLPSGESISSNISLSYVKIENEDVILWRLNTLTSK</sequence>
<evidence type="ECO:0000313" key="2">
    <source>
        <dbReference type="Proteomes" id="UP000324222"/>
    </source>
</evidence>
<organism evidence="1 2">
    <name type="scientific">Portunus trituberculatus</name>
    <name type="common">Swimming crab</name>
    <name type="synonym">Neptunus trituberculatus</name>
    <dbReference type="NCBI Taxonomy" id="210409"/>
    <lineage>
        <taxon>Eukaryota</taxon>
        <taxon>Metazoa</taxon>
        <taxon>Ecdysozoa</taxon>
        <taxon>Arthropoda</taxon>
        <taxon>Crustacea</taxon>
        <taxon>Multicrustacea</taxon>
        <taxon>Malacostraca</taxon>
        <taxon>Eumalacostraca</taxon>
        <taxon>Eucarida</taxon>
        <taxon>Decapoda</taxon>
        <taxon>Pleocyemata</taxon>
        <taxon>Brachyura</taxon>
        <taxon>Eubrachyura</taxon>
        <taxon>Portunoidea</taxon>
        <taxon>Portunidae</taxon>
        <taxon>Portuninae</taxon>
        <taxon>Portunus</taxon>
    </lineage>
</organism>
<accession>A0A5B7I7P1</accession>
<dbReference type="Proteomes" id="UP000324222">
    <property type="component" value="Unassembled WGS sequence"/>
</dbReference>
<name>A0A5B7I7P1_PORTR</name>